<organism evidence="1 2">
    <name type="scientific">Paracoccidioides lutzii (strain ATCC MYA-826 / Pb01)</name>
    <name type="common">Paracoccidioides brasiliensis</name>
    <dbReference type="NCBI Taxonomy" id="502779"/>
    <lineage>
        <taxon>Eukaryota</taxon>
        <taxon>Fungi</taxon>
        <taxon>Dikarya</taxon>
        <taxon>Ascomycota</taxon>
        <taxon>Pezizomycotina</taxon>
        <taxon>Eurotiomycetes</taxon>
        <taxon>Eurotiomycetidae</taxon>
        <taxon>Onygenales</taxon>
        <taxon>Ajellomycetaceae</taxon>
        <taxon>Paracoccidioides</taxon>
    </lineage>
</organism>
<gene>
    <name evidence="1" type="ORF">PAAG_09010</name>
</gene>
<sequence>MAPFSPAGDLFSLTTQTSLPINQIFTAPPSRRGFPQISPRTSRQLQERPEFSMLRKWYTGNYEEIATYKRGNMEAGGFERILMKEFPPWFDWVKPLRRNIRRILFPHGAEGLIVGTPQDPKRLYDPTIKAYDDDAIALIGTEEV</sequence>
<proteinExistence type="predicted"/>
<dbReference type="GeneID" id="9092292"/>
<dbReference type="VEuPathDB" id="FungiDB:PAAG_09010"/>
<dbReference type="STRING" id="502779.C1HE17"/>
<dbReference type="KEGG" id="pbl:PAAG_09010"/>
<keyword evidence="2" id="KW-1185">Reference proteome</keyword>
<dbReference type="OrthoDB" id="4186846at2759"/>
<dbReference type="Proteomes" id="UP000002059">
    <property type="component" value="Partially assembled WGS sequence"/>
</dbReference>
<dbReference type="eggNOG" id="ENOG502S5WB">
    <property type="taxonomic scope" value="Eukaryota"/>
</dbReference>
<name>C1HE17_PARBA</name>
<dbReference type="RefSeq" id="XP_002789093.1">
    <property type="nucleotide sequence ID" value="XM_002789047.2"/>
</dbReference>
<dbReference type="OMA" id="FERFLMK"/>
<evidence type="ECO:0000313" key="1">
    <source>
        <dbReference type="EMBL" id="EEH40557.1"/>
    </source>
</evidence>
<dbReference type="HOGENOM" id="CLU_1797065_0_0_1"/>
<reference evidence="1 2" key="1">
    <citation type="journal article" date="2011" name="PLoS Genet.">
        <title>Comparative genomic analysis of human fungal pathogens causing paracoccidioidomycosis.</title>
        <authorList>
            <person name="Desjardins C.A."/>
            <person name="Champion M.D."/>
            <person name="Holder J.W."/>
            <person name="Muszewska A."/>
            <person name="Goldberg J."/>
            <person name="Bailao A.M."/>
            <person name="Brigido M.M."/>
            <person name="Ferreira M.E."/>
            <person name="Garcia A.M."/>
            <person name="Grynberg M."/>
            <person name="Gujja S."/>
            <person name="Heiman D.I."/>
            <person name="Henn M.R."/>
            <person name="Kodira C.D."/>
            <person name="Leon-Narvaez H."/>
            <person name="Longo L.V."/>
            <person name="Ma L.J."/>
            <person name="Malavazi I."/>
            <person name="Matsuo A.L."/>
            <person name="Morais F.V."/>
            <person name="Pereira M."/>
            <person name="Rodriguez-Brito S."/>
            <person name="Sakthikumar S."/>
            <person name="Salem-Izacc S.M."/>
            <person name="Sykes S.M."/>
            <person name="Teixeira M.M."/>
            <person name="Vallejo M.C."/>
            <person name="Walter M.E."/>
            <person name="Yandava C."/>
            <person name="Young S."/>
            <person name="Zeng Q."/>
            <person name="Zucker J."/>
            <person name="Felipe M.S."/>
            <person name="Goldman G.H."/>
            <person name="Haas B.J."/>
            <person name="McEwen J.G."/>
            <person name="Nino-Vega G."/>
            <person name="Puccia R."/>
            <person name="San-Blas G."/>
            <person name="Soares C.M."/>
            <person name="Birren B.W."/>
            <person name="Cuomo C.A."/>
        </authorList>
    </citation>
    <scope>NUCLEOTIDE SEQUENCE [LARGE SCALE GENOMIC DNA]</scope>
    <source>
        <strain evidence="2">ATCC MYA-826 / Pb01</strain>
    </source>
</reference>
<protein>
    <submittedName>
        <fullName evidence="1">Uncharacterized protein</fullName>
    </submittedName>
</protein>
<dbReference type="AlphaFoldDB" id="C1HE17"/>
<evidence type="ECO:0000313" key="2">
    <source>
        <dbReference type="Proteomes" id="UP000002059"/>
    </source>
</evidence>
<dbReference type="EMBL" id="KN294051">
    <property type="protein sequence ID" value="EEH40557.1"/>
    <property type="molecule type" value="Genomic_DNA"/>
</dbReference>
<accession>C1HE17</accession>